<dbReference type="AlphaFoldDB" id="G7WEF4"/>
<evidence type="ECO:0000313" key="7">
    <source>
        <dbReference type="Proteomes" id="UP000006346"/>
    </source>
</evidence>
<feature type="domain" description="Tail sheath protein C-terminal" evidence="4">
    <location>
        <begin position="336"/>
        <end position="438"/>
    </location>
</feature>
<feature type="domain" description="Tail sheath protein Gp18-like" evidence="5">
    <location>
        <begin position="33"/>
        <end position="90"/>
    </location>
</feature>
<dbReference type="InterPro" id="IPR054564">
    <property type="entry name" value="Gp18_domIII_N"/>
</dbReference>
<feature type="domain" description="Tail sheath protein subtilisin-like" evidence="2">
    <location>
        <begin position="181"/>
        <end position="329"/>
    </location>
</feature>
<reference evidence="7" key="1">
    <citation type="submission" date="2011-11" db="EMBL/GenBank/DDBJ databases">
        <title>Complete sequence of Desulfosporosinus orientis DSM 765.</title>
        <authorList>
            <person name="Lucas S."/>
            <person name="Han J."/>
            <person name="Lapidus A."/>
            <person name="Cheng J.-F."/>
            <person name="Goodwin L."/>
            <person name="Pitluck S."/>
            <person name="Peters L."/>
            <person name="Ovchinnikova G."/>
            <person name="Teshima H."/>
            <person name="Detter J.C."/>
            <person name="Han C."/>
            <person name="Tapia R."/>
            <person name="Land M."/>
            <person name="Hauser L."/>
            <person name="Kyrpides N."/>
            <person name="Ivanova N."/>
            <person name="Pagani I."/>
            <person name="Pester M."/>
            <person name="Spring S."/>
            <person name="Ollivier B."/>
            <person name="Rattei T."/>
            <person name="Klenk H.-P."/>
            <person name="Wagner M."/>
            <person name="Loy A."/>
            <person name="Woyke T."/>
        </authorList>
    </citation>
    <scope>NUCLEOTIDE SEQUENCE [LARGE SCALE GENOMIC DNA]</scope>
    <source>
        <strain evidence="7">ATCC 19365 / DSM 765 / NCIMB 8382 / VKM B-1628</strain>
    </source>
</reference>
<organism evidence="6 7">
    <name type="scientific">Desulfosporosinus orientis (strain ATCC 19365 / DSM 765 / NCIMB 8382 / VKM B-1628 / Singapore I)</name>
    <name type="common">Desulfotomaculum orientis</name>
    <dbReference type="NCBI Taxonomy" id="768706"/>
    <lineage>
        <taxon>Bacteria</taxon>
        <taxon>Bacillati</taxon>
        <taxon>Bacillota</taxon>
        <taxon>Clostridia</taxon>
        <taxon>Eubacteriales</taxon>
        <taxon>Desulfitobacteriaceae</taxon>
        <taxon>Desulfosporosinus</taxon>
    </lineage>
</organism>
<dbReference type="HOGENOM" id="CLU_049440_1_0_9"/>
<dbReference type="InterPro" id="IPR020287">
    <property type="entry name" value="Tail_sheath_C"/>
</dbReference>
<gene>
    <name evidence="6" type="ordered locus">Desor_5391</name>
</gene>
<sequence>MAAGTWTTQNKVRPGVYVNFKSEPRVAGTLGERGIVSLPLLLSWGEPKKIITLEAGEDSFAKLGYLIGDDRLLLVREALKRAKTLLLYRLNTGTKAAATVGNLTATAKWGGVRGNDLSLLIQGNVDDESKFDVATLVEGSEADKQTVSDIAGLADNQWVEFSGTGTLAETAGVPLTGGGDGTVTNQEYADYLSAVELFDFNTLALTAGDEDLKATFTAFCRRLRDSEGKKIQVVLENYPQADYEGVISVKNGVILSDGTILTAAQATAWVAAATAGAQVDESLTYLAYDGAVDASPRYTNAQIIEALQGGEFVFTAKDSQAMVEQDINTLSTFTPDKGKQFSKNRVIRVLDGINNDFVRIFSEFYLGKVSNNALGRNLLKAECVKYMETLQGINAIQNFDGQTDLNVQAGNESDSVYIEAYAQPVDSIEKIYVKVQVR</sequence>
<dbReference type="InterPro" id="IPR035089">
    <property type="entry name" value="Phage_sheath_subtilisin"/>
</dbReference>
<dbReference type="Pfam" id="PF17481">
    <property type="entry name" value="Phage_sheath_domII"/>
    <property type="match status" value="1"/>
</dbReference>
<dbReference type="STRING" id="768706.Desor_5391"/>
<dbReference type="Gene3D" id="3.30.1490.360">
    <property type="match status" value="1"/>
</dbReference>
<dbReference type="InterPro" id="IPR035326">
    <property type="entry name" value="Beta_sandwich_Seath"/>
</dbReference>
<reference evidence="6 7" key="2">
    <citation type="journal article" date="2012" name="J. Bacteriol.">
        <title>Complete genome sequences of Desulfosporosinus orientis DSM765T, Desulfosporosinus youngiae DSM17734T, Desulfosporosinus meridiei DSM13257T, and Desulfosporosinus acidiphilus DSM22704T.</title>
        <authorList>
            <person name="Pester M."/>
            <person name="Brambilla E."/>
            <person name="Alazard D."/>
            <person name="Rattei T."/>
            <person name="Weinmaier T."/>
            <person name="Han J."/>
            <person name="Lucas S."/>
            <person name="Lapidus A."/>
            <person name="Cheng J.F."/>
            <person name="Goodwin L."/>
            <person name="Pitluck S."/>
            <person name="Peters L."/>
            <person name="Ovchinnikova G."/>
            <person name="Teshima H."/>
            <person name="Detter J.C."/>
            <person name="Han C.S."/>
            <person name="Tapia R."/>
            <person name="Land M.L."/>
            <person name="Hauser L."/>
            <person name="Kyrpides N.C."/>
            <person name="Ivanova N.N."/>
            <person name="Pagani I."/>
            <person name="Huntmann M."/>
            <person name="Wei C.L."/>
            <person name="Davenport K.W."/>
            <person name="Daligault H."/>
            <person name="Chain P.S."/>
            <person name="Chen A."/>
            <person name="Mavromatis K."/>
            <person name="Markowitz V."/>
            <person name="Szeto E."/>
            <person name="Mikhailova N."/>
            <person name="Pati A."/>
            <person name="Wagner M."/>
            <person name="Woyke T."/>
            <person name="Ollivier B."/>
            <person name="Klenk H.P."/>
            <person name="Spring S."/>
            <person name="Loy A."/>
        </authorList>
    </citation>
    <scope>NUCLEOTIDE SEQUENCE [LARGE SCALE GENOMIC DNA]</scope>
    <source>
        <strain evidence="7">ATCC 19365 / DSM 765 / NCIMB 8382 / VKM B-1628</strain>
    </source>
</reference>
<accession>G7WEF4</accession>
<dbReference type="Pfam" id="PF04984">
    <property type="entry name" value="Phage_sheath_1"/>
    <property type="match status" value="1"/>
</dbReference>
<evidence type="ECO:0000256" key="1">
    <source>
        <dbReference type="ARBA" id="ARBA00008005"/>
    </source>
</evidence>
<evidence type="ECO:0000259" key="5">
    <source>
        <dbReference type="Pfam" id="PF22671"/>
    </source>
</evidence>
<dbReference type="RefSeq" id="WP_014187569.1">
    <property type="nucleotide sequence ID" value="NC_016584.1"/>
</dbReference>
<dbReference type="KEGG" id="dor:Desor_5391"/>
<evidence type="ECO:0000313" key="6">
    <source>
        <dbReference type="EMBL" id="AET70767.1"/>
    </source>
</evidence>
<evidence type="ECO:0000259" key="3">
    <source>
        <dbReference type="Pfam" id="PF17481"/>
    </source>
</evidence>
<dbReference type="Gene3D" id="3.30.1370.220">
    <property type="match status" value="1"/>
</dbReference>
<name>G7WEF4_DESOD</name>
<feature type="domain" description="Phage tail sheath protein-like beta-sandwich" evidence="3">
    <location>
        <begin position="91"/>
        <end position="179"/>
    </location>
</feature>
<dbReference type="OrthoDB" id="89060at2"/>
<dbReference type="Proteomes" id="UP000006346">
    <property type="component" value="Chromosome"/>
</dbReference>
<dbReference type="Pfam" id="PF22671">
    <property type="entry name" value="Gp18_domIII_N"/>
    <property type="match status" value="1"/>
</dbReference>
<dbReference type="EMBL" id="CP003108">
    <property type="protein sequence ID" value="AET70767.1"/>
    <property type="molecule type" value="Genomic_DNA"/>
</dbReference>
<comment type="similarity">
    <text evidence="1">Belongs to the myoviridae tail sheath protein family.</text>
</comment>
<proteinExistence type="inferred from homology"/>
<protein>
    <submittedName>
        <fullName evidence="6">Phage tail sheath protein</fullName>
    </submittedName>
</protein>
<dbReference type="eggNOG" id="ENOG502Z8I6">
    <property type="taxonomic scope" value="Bacteria"/>
</dbReference>
<dbReference type="Pfam" id="PF17482">
    <property type="entry name" value="Phage_sheath_1C"/>
    <property type="match status" value="1"/>
</dbReference>
<evidence type="ECO:0000259" key="4">
    <source>
        <dbReference type="Pfam" id="PF17482"/>
    </source>
</evidence>
<dbReference type="Gene3D" id="3.30.360.90">
    <property type="match status" value="1"/>
</dbReference>
<dbReference type="PATRIC" id="fig|768706.3.peg.5489"/>
<evidence type="ECO:0000259" key="2">
    <source>
        <dbReference type="Pfam" id="PF04984"/>
    </source>
</evidence>
<keyword evidence="7" id="KW-1185">Reference proteome</keyword>
<dbReference type="Gene3D" id="3.40.50.11790">
    <property type="match status" value="1"/>
</dbReference>
<dbReference type="Gene3D" id="2.60.40.4290">
    <property type="match status" value="1"/>
</dbReference>